<dbReference type="eggNOG" id="ENOG502SXHS">
    <property type="taxonomic scope" value="Eukaryota"/>
</dbReference>
<name>N1JCU0_BLUG1</name>
<dbReference type="HOGENOM" id="CLU_137473_3_0_1"/>
<organism evidence="1 2">
    <name type="scientific">Blumeria graminis f. sp. hordei (strain DH14)</name>
    <name type="common">Barley powdery mildew</name>
    <name type="synonym">Oidium monilioides f. sp. hordei</name>
    <dbReference type="NCBI Taxonomy" id="546991"/>
    <lineage>
        <taxon>Eukaryota</taxon>
        <taxon>Fungi</taxon>
        <taxon>Dikarya</taxon>
        <taxon>Ascomycota</taxon>
        <taxon>Pezizomycotina</taxon>
        <taxon>Leotiomycetes</taxon>
        <taxon>Erysiphales</taxon>
        <taxon>Erysiphaceae</taxon>
        <taxon>Blumeria</taxon>
        <taxon>Blumeria hordei</taxon>
    </lineage>
</organism>
<gene>
    <name evidence="1" type="ORF">BGHDH14_bgh03233</name>
</gene>
<evidence type="ECO:0000313" key="1">
    <source>
        <dbReference type="EMBL" id="CCU75583.1"/>
    </source>
</evidence>
<reference evidence="1 2" key="1">
    <citation type="journal article" date="2010" name="Science">
        <title>Genome expansion and gene loss in powdery mildew fungi reveal tradeoffs in extreme parasitism.</title>
        <authorList>
            <person name="Spanu P.D."/>
            <person name="Abbott J.C."/>
            <person name="Amselem J."/>
            <person name="Burgis T.A."/>
            <person name="Soanes D.M."/>
            <person name="Stueber K."/>
            <person name="Ver Loren van Themaat E."/>
            <person name="Brown J.K.M."/>
            <person name="Butcher S.A."/>
            <person name="Gurr S.J."/>
            <person name="Lebrun M.-H."/>
            <person name="Ridout C.J."/>
            <person name="Schulze-Lefert P."/>
            <person name="Talbot N.J."/>
            <person name="Ahmadinejad N."/>
            <person name="Ametz C."/>
            <person name="Barton G.R."/>
            <person name="Benjdia M."/>
            <person name="Bidzinski P."/>
            <person name="Bindschedler L.V."/>
            <person name="Both M."/>
            <person name="Brewer M.T."/>
            <person name="Cadle-Davidson L."/>
            <person name="Cadle-Davidson M.M."/>
            <person name="Collemare J."/>
            <person name="Cramer R."/>
            <person name="Frenkel O."/>
            <person name="Godfrey D."/>
            <person name="Harriman J."/>
            <person name="Hoede C."/>
            <person name="King B.C."/>
            <person name="Klages S."/>
            <person name="Kleemann J."/>
            <person name="Knoll D."/>
            <person name="Koti P.S."/>
            <person name="Kreplak J."/>
            <person name="Lopez-Ruiz F.J."/>
            <person name="Lu X."/>
            <person name="Maekawa T."/>
            <person name="Mahanil S."/>
            <person name="Micali C."/>
            <person name="Milgroom M.G."/>
            <person name="Montana G."/>
            <person name="Noir S."/>
            <person name="O'Connell R.J."/>
            <person name="Oberhaensli S."/>
            <person name="Parlange F."/>
            <person name="Pedersen C."/>
            <person name="Quesneville H."/>
            <person name="Reinhardt R."/>
            <person name="Rott M."/>
            <person name="Sacristan S."/>
            <person name="Schmidt S.M."/>
            <person name="Schoen M."/>
            <person name="Skamnioti P."/>
            <person name="Sommer H."/>
            <person name="Stephens A."/>
            <person name="Takahara H."/>
            <person name="Thordal-Christensen H."/>
            <person name="Vigouroux M."/>
            <person name="Wessling R."/>
            <person name="Wicker T."/>
            <person name="Panstruga R."/>
        </authorList>
    </citation>
    <scope>NUCLEOTIDE SEQUENCE [LARGE SCALE GENOMIC DNA]</scope>
    <source>
        <strain evidence="1">DH14</strain>
    </source>
</reference>
<protein>
    <submittedName>
        <fullName evidence="1">Uncharacterized protein</fullName>
    </submittedName>
</protein>
<dbReference type="OrthoDB" id="2120024at2759"/>
<accession>N1JCU0</accession>
<sequence length="127" mass="14586">MVQDLGCCEYSYQTRCFVTRIFNISTNKSMILLTALVSRAPGYVIVRSGRFRGLQMKHSVEPESPHIGFYKTFARPVAKVLLMATFTYQVAYWTWVKLETDELRANKTAQLIALEKELTTLRNKPST</sequence>
<comment type="caution">
    <text evidence="1">The sequence shown here is derived from an EMBL/GenBank/DDBJ whole genome shotgun (WGS) entry which is preliminary data.</text>
</comment>
<dbReference type="EMBL" id="CAUH01001475">
    <property type="protein sequence ID" value="CCU75583.1"/>
    <property type="molecule type" value="Genomic_DNA"/>
</dbReference>
<keyword evidence="2" id="KW-1185">Reference proteome</keyword>
<dbReference type="InParanoid" id="N1JCU0"/>
<proteinExistence type="predicted"/>
<dbReference type="AlphaFoldDB" id="N1JCU0"/>
<dbReference type="Proteomes" id="UP000015441">
    <property type="component" value="Unassembled WGS sequence"/>
</dbReference>
<evidence type="ECO:0000313" key="2">
    <source>
        <dbReference type="Proteomes" id="UP000015441"/>
    </source>
</evidence>